<sequence>MTFSPLEAIAITGFVSMLVALIVHVVTKCTYVSHAQCNERRINVCATLQAVQEGHAELRQDIKDRTSTLFRMMRAMVVHDKDMPPGVKAEILNETPGRE</sequence>
<accession>I2Q2P3</accession>
<reference evidence="2" key="1">
    <citation type="submission" date="2011-11" db="EMBL/GenBank/DDBJ databases">
        <title>Improved High-Quality Draft sequence of Desulfovibrio sp. U5L.</title>
        <authorList>
            <consortium name="US DOE Joint Genome Institute"/>
            <person name="Lucas S."/>
            <person name="Han J."/>
            <person name="Lapidus A."/>
            <person name="Cheng J.-F."/>
            <person name="Goodwin L."/>
            <person name="Pitluck S."/>
            <person name="Peters L."/>
            <person name="Ovchinnikova G."/>
            <person name="Held B."/>
            <person name="Detter J.C."/>
            <person name="Han C."/>
            <person name="Tapia R."/>
            <person name="Land M."/>
            <person name="Hauser L."/>
            <person name="Kyrpides N."/>
            <person name="Ivanova N."/>
            <person name="Pagani I."/>
            <person name="Gabster J."/>
            <person name="Walker C."/>
            <person name="Stolyar S."/>
            <person name="Stahl D."/>
            <person name="Arkin A."/>
            <person name="Dehal P."/>
            <person name="Hazen T."/>
            <person name="Woyke T."/>
        </authorList>
    </citation>
    <scope>NUCLEOTIDE SEQUENCE [LARGE SCALE GENOMIC DNA]</scope>
    <source>
        <strain evidence="2">U5L</strain>
    </source>
</reference>
<evidence type="ECO:0000313" key="2">
    <source>
        <dbReference type="EMBL" id="EIG54049.1"/>
    </source>
</evidence>
<organism evidence="2">
    <name type="scientific">Desulfovibrio sp. U5L</name>
    <dbReference type="NCBI Taxonomy" id="596152"/>
    <lineage>
        <taxon>Bacteria</taxon>
        <taxon>Pseudomonadati</taxon>
        <taxon>Thermodesulfobacteriota</taxon>
        <taxon>Desulfovibrionia</taxon>
        <taxon>Desulfovibrionales</taxon>
        <taxon>Desulfovibrionaceae</taxon>
        <taxon>Desulfovibrio</taxon>
    </lineage>
</organism>
<protein>
    <submittedName>
        <fullName evidence="2">Uncharacterized protein</fullName>
    </submittedName>
</protein>
<gene>
    <name evidence="2" type="ORF">DesU5LDRAFT_2385</name>
</gene>
<dbReference type="HOGENOM" id="CLU_2315765_0_0_7"/>
<keyword evidence="1" id="KW-1133">Transmembrane helix</keyword>
<proteinExistence type="predicted"/>
<dbReference type="eggNOG" id="ENOG50318FI">
    <property type="taxonomic scope" value="Bacteria"/>
</dbReference>
<evidence type="ECO:0000256" key="1">
    <source>
        <dbReference type="SAM" id="Phobius"/>
    </source>
</evidence>
<dbReference type="STRING" id="596152.DesU5LDRAFT_2385"/>
<keyword evidence="1" id="KW-0472">Membrane</keyword>
<dbReference type="OrthoDB" id="5459032at2"/>
<feature type="transmembrane region" description="Helical" evidence="1">
    <location>
        <begin position="6"/>
        <end position="26"/>
    </location>
</feature>
<keyword evidence="1" id="KW-0812">Transmembrane</keyword>
<dbReference type="EMBL" id="JH600068">
    <property type="protein sequence ID" value="EIG54049.1"/>
    <property type="molecule type" value="Genomic_DNA"/>
</dbReference>
<name>I2Q2P3_9BACT</name>
<dbReference type="AlphaFoldDB" id="I2Q2P3"/>